<proteinExistence type="predicted"/>
<reference evidence="1 3" key="1">
    <citation type="journal article" date="2012" name="Nature">
        <title>Algal genomes reveal evolutionary mosaicism and the fate of nucleomorphs.</title>
        <authorList>
            <consortium name="DOE Joint Genome Institute"/>
            <person name="Curtis B.A."/>
            <person name="Tanifuji G."/>
            <person name="Burki F."/>
            <person name="Gruber A."/>
            <person name="Irimia M."/>
            <person name="Maruyama S."/>
            <person name="Arias M.C."/>
            <person name="Ball S.G."/>
            <person name="Gile G.H."/>
            <person name="Hirakawa Y."/>
            <person name="Hopkins J.F."/>
            <person name="Kuo A."/>
            <person name="Rensing S.A."/>
            <person name="Schmutz J."/>
            <person name="Symeonidi A."/>
            <person name="Elias M."/>
            <person name="Eveleigh R.J."/>
            <person name="Herman E.K."/>
            <person name="Klute M.J."/>
            <person name="Nakayama T."/>
            <person name="Obornik M."/>
            <person name="Reyes-Prieto A."/>
            <person name="Armbrust E.V."/>
            <person name="Aves S.J."/>
            <person name="Beiko R.G."/>
            <person name="Coutinho P."/>
            <person name="Dacks J.B."/>
            <person name="Durnford D.G."/>
            <person name="Fast N.M."/>
            <person name="Green B.R."/>
            <person name="Grisdale C.J."/>
            <person name="Hempel F."/>
            <person name="Henrissat B."/>
            <person name="Hoppner M.P."/>
            <person name="Ishida K."/>
            <person name="Kim E."/>
            <person name="Koreny L."/>
            <person name="Kroth P.G."/>
            <person name="Liu Y."/>
            <person name="Malik S.B."/>
            <person name="Maier U.G."/>
            <person name="McRose D."/>
            <person name="Mock T."/>
            <person name="Neilson J.A."/>
            <person name="Onodera N.T."/>
            <person name="Poole A.M."/>
            <person name="Pritham E.J."/>
            <person name="Richards T.A."/>
            <person name="Rocap G."/>
            <person name="Roy S.W."/>
            <person name="Sarai C."/>
            <person name="Schaack S."/>
            <person name="Shirato S."/>
            <person name="Slamovits C.H."/>
            <person name="Spencer D.F."/>
            <person name="Suzuki S."/>
            <person name="Worden A.Z."/>
            <person name="Zauner S."/>
            <person name="Barry K."/>
            <person name="Bell C."/>
            <person name="Bharti A.K."/>
            <person name="Crow J.A."/>
            <person name="Grimwood J."/>
            <person name="Kramer R."/>
            <person name="Lindquist E."/>
            <person name="Lucas S."/>
            <person name="Salamov A."/>
            <person name="McFadden G.I."/>
            <person name="Lane C.E."/>
            <person name="Keeling P.J."/>
            <person name="Gray M.W."/>
            <person name="Grigoriev I.V."/>
            <person name="Archibald J.M."/>
        </authorList>
    </citation>
    <scope>NUCLEOTIDE SEQUENCE</scope>
    <source>
        <strain evidence="1 3">CCMP2712</strain>
    </source>
</reference>
<evidence type="ECO:0000313" key="2">
    <source>
        <dbReference type="EnsemblProtists" id="EKX31523"/>
    </source>
</evidence>
<dbReference type="HOGENOM" id="CLU_627703_0_0_1"/>
<reference evidence="3" key="2">
    <citation type="submission" date="2012-11" db="EMBL/GenBank/DDBJ databases">
        <authorList>
            <person name="Kuo A."/>
            <person name="Curtis B.A."/>
            <person name="Tanifuji G."/>
            <person name="Burki F."/>
            <person name="Gruber A."/>
            <person name="Irimia M."/>
            <person name="Maruyama S."/>
            <person name="Arias M.C."/>
            <person name="Ball S.G."/>
            <person name="Gile G.H."/>
            <person name="Hirakawa Y."/>
            <person name="Hopkins J.F."/>
            <person name="Rensing S.A."/>
            <person name="Schmutz J."/>
            <person name="Symeonidi A."/>
            <person name="Elias M."/>
            <person name="Eveleigh R.J."/>
            <person name="Herman E.K."/>
            <person name="Klute M.J."/>
            <person name="Nakayama T."/>
            <person name="Obornik M."/>
            <person name="Reyes-Prieto A."/>
            <person name="Armbrust E.V."/>
            <person name="Aves S.J."/>
            <person name="Beiko R.G."/>
            <person name="Coutinho P."/>
            <person name="Dacks J.B."/>
            <person name="Durnford D.G."/>
            <person name="Fast N.M."/>
            <person name="Green B.R."/>
            <person name="Grisdale C."/>
            <person name="Hempe F."/>
            <person name="Henrissat B."/>
            <person name="Hoppner M.P."/>
            <person name="Ishida K.-I."/>
            <person name="Kim E."/>
            <person name="Koreny L."/>
            <person name="Kroth P.G."/>
            <person name="Liu Y."/>
            <person name="Malik S.-B."/>
            <person name="Maier U.G."/>
            <person name="McRose D."/>
            <person name="Mock T."/>
            <person name="Neilson J.A."/>
            <person name="Onodera N.T."/>
            <person name="Poole A.M."/>
            <person name="Pritham E.J."/>
            <person name="Richards T.A."/>
            <person name="Rocap G."/>
            <person name="Roy S.W."/>
            <person name="Sarai C."/>
            <person name="Schaack S."/>
            <person name="Shirato S."/>
            <person name="Slamovits C.H."/>
            <person name="Spencer D.F."/>
            <person name="Suzuki S."/>
            <person name="Worden A.Z."/>
            <person name="Zauner S."/>
            <person name="Barry K."/>
            <person name="Bell C."/>
            <person name="Bharti A.K."/>
            <person name="Crow J.A."/>
            <person name="Grimwood J."/>
            <person name="Kramer R."/>
            <person name="Lindquist E."/>
            <person name="Lucas S."/>
            <person name="Salamov A."/>
            <person name="McFadden G.I."/>
            <person name="Lane C.E."/>
            <person name="Keeling P.J."/>
            <person name="Gray M.W."/>
            <person name="Grigoriev I.V."/>
            <person name="Archibald J.M."/>
        </authorList>
    </citation>
    <scope>NUCLEOTIDE SEQUENCE</scope>
    <source>
        <strain evidence="3">CCMP2712</strain>
    </source>
</reference>
<dbReference type="EnsemblProtists" id="EKX31523">
    <property type="protein sequence ID" value="EKX31523"/>
    <property type="gene ID" value="GUITHDRAFT_149237"/>
</dbReference>
<sequence length="437" mass="50543">MCPTQVSARGRQGVRTLFHYLQERGIFDMIAKIFFPFQGLKHADIMAFKMSTFKGKPIRRDPVSDLYDFIRKNDICSLHLGAELNIPVTGTNQTYHPCNRMLVMDIDTVTLDPLVHLLMISQICQGVYTNFVRESTKDINQIMVCCSGKGWHIYFAFKQLYWSSSAEEWQRDTETNIRSSIYKSVAPVPILSSRTVSNTYISLHSQDYKWQDDVLTDAGEVVWIPYWNRVWYQRIEPYFIQACNTHPHWLSQYGPIKSVLHQLCCFVHGIARKYVLNLFAPVSAMTTIAEVHEWIETMQERVSWFQTKSMFKTPEYVKISIAYACIELECRKTGFLIDPSLSEPSRMLRAPFSPKLWDSGDDGYVSIPLGNPYTALDNDRVTLKLSDFRPSEVETNIAHFKLWWQTSIPNILPAPPARPQPKKTVIKASVYNTYELF</sequence>
<dbReference type="PaxDb" id="55529-EKX31523"/>
<dbReference type="RefSeq" id="XP_005818503.1">
    <property type="nucleotide sequence ID" value="XM_005818446.1"/>
</dbReference>
<reference evidence="2" key="3">
    <citation type="submission" date="2015-06" db="UniProtKB">
        <authorList>
            <consortium name="EnsemblProtists"/>
        </authorList>
    </citation>
    <scope>IDENTIFICATION</scope>
</reference>
<dbReference type="GeneID" id="17288249"/>
<accession>L1I5I1</accession>
<dbReference type="EMBL" id="JH993267">
    <property type="protein sequence ID" value="EKX31523.1"/>
    <property type="molecule type" value="Genomic_DNA"/>
</dbReference>
<name>L1I5I1_GUITC</name>
<dbReference type="Proteomes" id="UP000011087">
    <property type="component" value="Unassembled WGS sequence"/>
</dbReference>
<keyword evidence="3" id="KW-1185">Reference proteome</keyword>
<organism evidence="1">
    <name type="scientific">Guillardia theta (strain CCMP2712)</name>
    <name type="common">Cryptophyte</name>
    <dbReference type="NCBI Taxonomy" id="905079"/>
    <lineage>
        <taxon>Eukaryota</taxon>
        <taxon>Cryptophyceae</taxon>
        <taxon>Pyrenomonadales</taxon>
        <taxon>Geminigeraceae</taxon>
        <taxon>Guillardia</taxon>
    </lineage>
</organism>
<dbReference type="SUPFAM" id="SSF56747">
    <property type="entry name" value="Prim-pol domain"/>
    <property type="match status" value="1"/>
</dbReference>
<gene>
    <name evidence="1" type="ORF">GUITHDRAFT_149237</name>
</gene>
<evidence type="ECO:0000313" key="3">
    <source>
        <dbReference type="Proteomes" id="UP000011087"/>
    </source>
</evidence>
<evidence type="ECO:0000313" key="1">
    <source>
        <dbReference type="EMBL" id="EKX31523.1"/>
    </source>
</evidence>
<dbReference type="AlphaFoldDB" id="L1I5I1"/>
<protein>
    <submittedName>
        <fullName evidence="1 2">Uncharacterized protein</fullName>
    </submittedName>
</protein>
<dbReference type="KEGG" id="gtt:GUITHDRAFT_149237"/>